<dbReference type="AlphaFoldDB" id="F8FEB3"/>
<feature type="transmembrane region" description="Helical" evidence="5">
    <location>
        <begin position="60"/>
        <end position="78"/>
    </location>
</feature>
<feature type="region of interest" description="Disordered" evidence="4">
    <location>
        <begin position="1"/>
        <end position="29"/>
    </location>
</feature>
<dbReference type="PROSITE" id="PS00041">
    <property type="entry name" value="HTH_ARAC_FAMILY_1"/>
    <property type="match status" value="1"/>
</dbReference>
<accession>F8FEB3</accession>
<evidence type="ECO:0000256" key="5">
    <source>
        <dbReference type="SAM" id="Phobius"/>
    </source>
</evidence>
<dbReference type="GO" id="GO:0003700">
    <property type="term" value="F:DNA-binding transcription factor activity"/>
    <property type="evidence" value="ECO:0007669"/>
    <property type="project" value="InterPro"/>
</dbReference>
<protein>
    <submittedName>
        <fullName evidence="7">Uncharacterized HTH-type transcriptional regulator</fullName>
    </submittedName>
</protein>
<feature type="compositionally biased region" description="Basic and acidic residues" evidence="4">
    <location>
        <begin position="357"/>
        <end position="371"/>
    </location>
</feature>
<evidence type="ECO:0000256" key="3">
    <source>
        <dbReference type="ARBA" id="ARBA00023163"/>
    </source>
</evidence>
<dbReference type="HOGENOM" id="CLU_019175_1_0_9"/>
<dbReference type="PROSITE" id="PS01124">
    <property type="entry name" value="HTH_ARAC_FAMILY_2"/>
    <property type="match status" value="1"/>
</dbReference>
<name>F8FEB3_PAEMK</name>
<evidence type="ECO:0000256" key="1">
    <source>
        <dbReference type="ARBA" id="ARBA00023015"/>
    </source>
</evidence>
<keyword evidence="3" id="KW-0804">Transcription</keyword>
<dbReference type="PANTHER" id="PTHR43280:SF28">
    <property type="entry name" value="HTH-TYPE TRANSCRIPTIONAL ACTIVATOR RHAS"/>
    <property type="match status" value="1"/>
</dbReference>
<evidence type="ECO:0000256" key="4">
    <source>
        <dbReference type="SAM" id="MobiDB-lite"/>
    </source>
</evidence>
<dbReference type="InterPro" id="IPR018062">
    <property type="entry name" value="HTH_AraC-typ_CS"/>
</dbReference>
<dbReference type="RefSeq" id="WP_013919658.1">
    <property type="nucleotide sequence ID" value="NC_015690.1"/>
</dbReference>
<proteinExistence type="predicted"/>
<evidence type="ECO:0000313" key="7">
    <source>
        <dbReference type="EMBL" id="AEI44512.1"/>
    </source>
</evidence>
<dbReference type="KEGG" id="pms:KNP414_05988"/>
<evidence type="ECO:0000256" key="2">
    <source>
        <dbReference type="ARBA" id="ARBA00023125"/>
    </source>
</evidence>
<reference evidence="7 8" key="2">
    <citation type="journal article" date="2013" name="Genome Announc.">
        <title>Genome Sequence of Growth-Improving Paenibacillus mucilaginosus Strain KNP414.</title>
        <authorList>
            <person name="Lu J.J."/>
            <person name="Wang J.F."/>
            <person name="Hu X.F."/>
        </authorList>
    </citation>
    <scope>NUCLEOTIDE SEQUENCE [LARGE SCALE GENOMIC DNA]</scope>
    <source>
        <strain evidence="7 8">KNP414</strain>
    </source>
</reference>
<reference evidence="8" key="1">
    <citation type="submission" date="2011-06" db="EMBL/GenBank/DDBJ databases">
        <title>Complete genome sequence of Paenibacillus mucilaginosus KNP414.</title>
        <authorList>
            <person name="Wang J."/>
            <person name="Hu S."/>
            <person name="Hu X."/>
            <person name="Zhang B."/>
            <person name="Dong D."/>
            <person name="Zhang S."/>
            <person name="Zhao K."/>
            <person name="Wu D."/>
        </authorList>
    </citation>
    <scope>NUCLEOTIDE SEQUENCE [LARGE SCALE GENOMIC DNA]</scope>
    <source>
        <strain evidence="8">KNP414</strain>
    </source>
</reference>
<evidence type="ECO:0000259" key="6">
    <source>
        <dbReference type="PROSITE" id="PS01124"/>
    </source>
</evidence>
<keyword evidence="5" id="KW-1133">Transmembrane helix</keyword>
<keyword evidence="5" id="KW-0472">Membrane</keyword>
<dbReference type="PANTHER" id="PTHR43280">
    <property type="entry name" value="ARAC-FAMILY TRANSCRIPTIONAL REGULATOR"/>
    <property type="match status" value="1"/>
</dbReference>
<evidence type="ECO:0000313" key="8">
    <source>
        <dbReference type="Proteomes" id="UP000006620"/>
    </source>
</evidence>
<feature type="compositionally biased region" description="Basic and acidic residues" evidence="4">
    <location>
        <begin position="401"/>
        <end position="410"/>
    </location>
</feature>
<dbReference type="SUPFAM" id="SSF46689">
    <property type="entry name" value="Homeodomain-like"/>
    <property type="match status" value="2"/>
</dbReference>
<dbReference type="Gene3D" id="1.10.10.60">
    <property type="entry name" value="Homeodomain-like"/>
    <property type="match status" value="2"/>
</dbReference>
<sequence>MEIRRGMGMAAPAAGGNRGGEREPARSGSSKLVRLPAGIRYAGLCWLAYASGRAVRLHRVLLLAAALLGGGCAVLFAGTGTAHVAGSAPAADEAAGAVEAVAKQMESGILRELTGNRALQEFWTAEPGNPGDIAEFNLSRDLNGLLSAYPALDSIHVYRSRDGRVLTPKHAVNWDEVPGRDALAEELTRDPKGGWLPVRTEEAAFGNGAAQAPVLSLTLRSPLPAGKEGVVILRASAGELLQAAGLPDPADHPGNPRLTIRDSRGVEIYPLGGPAVVHKTERLNSSSDVMHESTYLGWTFTSARSGDNPVGFPLLQQASAWGAFSILVFLFIWLTAWKLNAGGGSMVMQPGAERIRGRSLDAASDHADAKGDSGGTAPSAGESLGKRQASSPGEAGSDEEERQKRKDPRGEIGMPGVPPGETAVYPAAVGPEPACPDKGSQEHGRLPGASQAEFRYGPEDRQGHPVLTSYHYLYKGTSRMNEIRNYMEQHYADSDFSLTRLSELLGLKPKYASQLFKETFGVTFLEYTAGLRVEEAKRRLRQTDETVHEIALAVGYLTPISFGRMFKRCTGITPGEYRRACRMDGKSAGADPIIISTECQNGDILPP</sequence>
<keyword evidence="1" id="KW-0805">Transcription regulation</keyword>
<dbReference type="PATRIC" id="fig|1036673.3.peg.5572"/>
<keyword evidence="2" id="KW-0238">DNA-binding</keyword>
<dbReference type="GO" id="GO:0043565">
    <property type="term" value="F:sequence-specific DNA binding"/>
    <property type="evidence" value="ECO:0007669"/>
    <property type="project" value="InterPro"/>
</dbReference>
<feature type="region of interest" description="Disordered" evidence="4">
    <location>
        <begin position="357"/>
        <end position="446"/>
    </location>
</feature>
<dbReference type="InterPro" id="IPR018060">
    <property type="entry name" value="HTH_AraC"/>
</dbReference>
<dbReference type="EMBL" id="CP002869">
    <property type="protein sequence ID" value="AEI44512.1"/>
    <property type="molecule type" value="Genomic_DNA"/>
</dbReference>
<feature type="compositionally biased region" description="Low complexity" evidence="4">
    <location>
        <begin position="1"/>
        <end position="15"/>
    </location>
</feature>
<dbReference type="SMART" id="SM00342">
    <property type="entry name" value="HTH_ARAC"/>
    <property type="match status" value="1"/>
</dbReference>
<organism evidence="7 8">
    <name type="scientific">Paenibacillus mucilaginosus (strain KNP414)</name>
    <dbReference type="NCBI Taxonomy" id="1036673"/>
    <lineage>
        <taxon>Bacteria</taxon>
        <taxon>Bacillati</taxon>
        <taxon>Bacillota</taxon>
        <taxon>Bacilli</taxon>
        <taxon>Bacillales</taxon>
        <taxon>Paenibacillaceae</taxon>
        <taxon>Paenibacillus</taxon>
    </lineage>
</organism>
<keyword evidence="5" id="KW-0812">Transmembrane</keyword>
<gene>
    <name evidence="7" type="ordered locus">KNP414_05988</name>
</gene>
<feature type="domain" description="HTH araC/xylS-type" evidence="6">
    <location>
        <begin position="481"/>
        <end position="580"/>
    </location>
</feature>
<dbReference type="Pfam" id="PF12833">
    <property type="entry name" value="HTH_18"/>
    <property type="match status" value="1"/>
</dbReference>
<dbReference type="Proteomes" id="UP000006620">
    <property type="component" value="Chromosome"/>
</dbReference>
<dbReference type="InterPro" id="IPR009057">
    <property type="entry name" value="Homeodomain-like_sf"/>
</dbReference>